<feature type="domain" description="USP" evidence="1">
    <location>
        <begin position="1"/>
        <end position="325"/>
    </location>
</feature>
<dbReference type="InterPro" id="IPR038765">
    <property type="entry name" value="Papain-like_cys_pep_sf"/>
</dbReference>
<dbReference type="InterPro" id="IPR050164">
    <property type="entry name" value="Peptidase_C19"/>
</dbReference>
<comment type="caution">
    <text evidence="2">The sequence shown here is derived from an EMBL/GenBank/DDBJ whole genome shotgun (WGS) entry which is preliminary data.</text>
</comment>
<name>A0A8J2N404_9PLEO</name>
<evidence type="ECO:0000259" key="1">
    <source>
        <dbReference type="PROSITE" id="PS50235"/>
    </source>
</evidence>
<dbReference type="Proteomes" id="UP000676310">
    <property type="component" value="Unassembled WGS sequence"/>
</dbReference>
<dbReference type="PANTHER" id="PTHR24006">
    <property type="entry name" value="UBIQUITIN CARBOXYL-TERMINAL HYDROLASE"/>
    <property type="match status" value="1"/>
</dbReference>
<dbReference type="Gene3D" id="3.90.70.10">
    <property type="entry name" value="Cysteine proteinases"/>
    <property type="match status" value="1"/>
</dbReference>
<sequence>MVCAMKELIPRYWGDYRMNGQEPMPFEPDDTMLRQIYNYSAKNETFRPIEVMGINGKITLIDRQCDAEEWMTYFLGECREATDKEVVPDWEASYRALFEFEFEERRYCNTCDIDIPRNPDPAIDPPRSFKPPSLGFNGCSIDRNNPGTIVTAIDDQLADEVGLITKDCPACKSNRLVRKRFRIDAAPEYMLVKFNLVYNAAPPPSPPSTVPQPPDMCKITEASELPEIDEILDLTQHQVDPSTKLMYRLVAVLPHLGALDCGHWIATVRKYPRWYNINDGDVNQVKVNFALSNPEVVPENLSGTGEEREKKNNKFQMVVLMYARIP</sequence>
<protein>
    <recommendedName>
        <fullName evidence="1">USP domain-containing protein</fullName>
    </recommendedName>
</protein>
<dbReference type="InterPro" id="IPR001394">
    <property type="entry name" value="Peptidase_C19_UCH"/>
</dbReference>
<dbReference type="RefSeq" id="XP_043166768.1">
    <property type="nucleotide sequence ID" value="XM_043310833.1"/>
</dbReference>
<dbReference type="SUPFAM" id="SSF54001">
    <property type="entry name" value="Cysteine proteinases"/>
    <property type="match status" value="1"/>
</dbReference>
<keyword evidence="3" id="KW-1185">Reference proteome</keyword>
<dbReference type="GO" id="GO:0005829">
    <property type="term" value="C:cytosol"/>
    <property type="evidence" value="ECO:0007669"/>
    <property type="project" value="TreeGrafter"/>
</dbReference>
<dbReference type="GO" id="GO:0016579">
    <property type="term" value="P:protein deubiquitination"/>
    <property type="evidence" value="ECO:0007669"/>
    <property type="project" value="InterPro"/>
</dbReference>
<proteinExistence type="predicted"/>
<organism evidence="2 3">
    <name type="scientific">Alternaria atra</name>
    <dbReference type="NCBI Taxonomy" id="119953"/>
    <lineage>
        <taxon>Eukaryota</taxon>
        <taxon>Fungi</taxon>
        <taxon>Dikarya</taxon>
        <taxon>Ascomycota</taxon>
        <taxon>Pezizomycotina</taxon>
        <taxon>Dothideomycetes</taxon>
        <taxon>Pleosporomycetidae</taxon>
        <taxon>Pleosporales</taxon>
        <taxon>Pleosporineae</taxon>
        <taxon>Pleosporaceae</taxon>
        <taxon>Alternaria</taxon>
        <taxon>Alternaria sect. Ulocladioides</taxon>
    </lineage>
</organism>
<dbReference type="InterPro" id="IPR028889">
    <property type="entry name" value="USP"/>
</dbReference>
<dbReference type="GeneID" id="67014760"/>
<evidence type="ECO:0000313" key="2">
    <source>
        <dbReference type="EMBL" id="CAG5153557.1"/>
    </source>
</evidence>
<dbReference type="EMBL" id="CAJRGZ010000016">
    <property type="protein sequence ID" value="CAG5153557.1"/>
    <property type="molecule type" value="Genomic_DNA"/>
</dbReference>
<dbReference type="CDD" id="cd02257">
    <property type="entry name" value="Peptidase_C19"/>
    <property type="match status" value="1"/>
</dbReference>
<accession>A0A8J2N404</accession>
<gene>
    <name evidence="2" type="ORF">ALTATR162_LOCUS3227</name>
</gene>
<dbReference type="GO" id="GO:0005634">
    <property type="term" value="C:nucleus"/>
    <property type="evidence" value="ECO:0007669"/>
    <property type="project" value="TreeGrafter"/>
</dbReference>
<reference evidence="2" key="1">
    <citation type="submission" date="2021-05" db="EMBL/GenBank/DDBJ databases">
        <authorList>
            <person name="Stam R."/>
        </authorList>
    </citation>
    <scope>NUCLEOTIDE SEQUENCE</scope>
    <source>
        <strain evidence="2">CS162</strain>
    </source>
</reference>
<evidence type="ECO:0000313" key="3">
    <source>
        <dbReference type="Proteomes" id="UP000676310"/>
    </source>
</evidence>
<dbReference type="OrthoDB" id="289038at2759"/>
<dbReference type="Pfam" id="PF00443">
    <property type="entry name" value="UCH"/>
    <property type="match status" value="1"/>
</dbReference>
<dbReference type="PROSITE" id="PS50235">
    <property type="entry name" value="USP_3"/>
    <property type="match status" value="1"/>
</dbReference>
<dbReference type="GO" id="GO:0004843">
    <property type="term" value="F:cysteine-type deubiquitinase activity"/>
    <property type="evidence" value="ECO:0007669"/>
    <property type="project" value="InterPro"/>
</dbReference>
<dbReference type="AlphaFoldDB" id="A0A8J2N404"/>